<dbReference type="Pfam" id="PF00370">
    <property type="entry name" value="FGGY_N"/>
    <property type="match status" value="1"/>
</dbReference>
<evidence type="ECO:0000256" key="3">
    <source>
        <dbReference type="ARBA" id="ARBA00022777"/>
    </source>
</evidence>
<keyword evidence="7" id="KW-1185">Reference proteome</keyword>
<comment type="similarity">
    <text evidence="1">Belongs to the FGGY kinase family.</text>
</comment>
<dbReference type="InterPro" id="IPR018484">
    <property type="entry name" value="FGGY_N"/>
</dbReference>
<dbReference type="EMBL" id="BSYJ01000004">
    <property type="protein sequence ID" value="GMG87924.1"/>
    <property type="molecule type" value="Genomic_DNA"/>
</dbReference>
<dbReference type="PANTHER" id="PTHR43095">
    <property type="entry name" value="SUGAR KINASE"/>
    <property type="match status" value="1"/>
</dbReference>
<dbReference type="CDD" id="cd07779">
    <property type="entry name" value="ASKHA_NBD_FGGY_YgcE-like"/>
    <property type="match status" value="1"/>
</dbReference>
<evidence type="ECO:0000256" key="2">
    <source>
        <dbReference type="ARBA" id="ARBA00022679"/>
    </source>
</evidence>
<dbReference type="SUPFAM" id="SSF53067">
    <property type="entry name" value="Actin-like ATPase domain"/>
    <property type="match status" value="2"/>
</dbReference>
<evidence type="ECO:0000259" key="4">
    <source>
        <dbReference type="Pfam" id="PF00370"/>
    </source>
</evidence>
<dbReference type="PANTHER" id="PTHR43095:SF5">
    <property type="entry name" value="XYLULOSE KINASE"/>
    <property type="match status" value="1"/>
</dbReference>
<dbReference type="InterPro" id="IPR000577">
    <property type="entry name" value="Carb_kinase_FGGY"/>
</dbReference>
<dbReference type="Proteomes" id="UP001224392">
    <property type="component" value="Unassembled WGS sequence"/>
</dbReference>
<sequence length="514" mass="56561">MPQQKYLLAIDNGTQSVRAMVFDCNGNLVARSQVAIEPYFSREPGWAEQAPGYFWEKLCKACQLLWPKLDFPREQIEAVTLTAQRATGIYLDSACKPLRPAIVWMDQRKLEKLPSMGFWGTLIGMVGQSGMLQFFRRRADSLWVQQHEPDIWRKTHRYLLLSGYHTYRLTGAFRDAVSCQVGYLPFNYRRQRWGGSRDWKWAALPLRREQLPELVAAGDTLGSITAGASGETGIPAGLPLIAAGADKACEVLGAGGLHSSIGNLSFGTTATFNQNNTRYVSSQLGVPAFPAAVPGHFNTEVMVQRGFWMVSWFLQEFGAAEIAQAKEQGLAPEALLDRLLDQVPAGADGLLLLPDWQPGIRSRDARGAIVGFTEAHTRAHMYRALVEGIMFALRHGCEQVVRRSGQPVSLLRASGGGAVSERVLQICADVFNLPVERVHTTEASGLGAAINAAVGAGLHADYPSAVRAMVRVRDRFEPNPENAALYDAIYHRAFRRLGSGLKPVNRALGALFKR</sequence>
<dbReference type="InterPro" id="IPR043129">
    <property type="entry name" value="ATPase_NBD"/>
</dbReference>
<evidence type="ECO:0000256" key="1">
    <source>
        <dbReference type="ARBA" id="ARBA00009156"/>
    </source>
</evidence>
<dbReference type="InterPro" id="IPR050406">
    <property type="entry name" value="FGGY_Carb_Kinase"/>
</dbReference>
<dbReference type="RefSeq" id="WP_285764536.1">
    <property type="nucleotide sequence ID" value="NZ_BSYJ01000004.1"/>
</dbReference>
<reference evidence="6 7" key="1">
    <citation type="submission" date="2023-04" db="EMBL/GenBank/DDBJ databases">
        <title>Marinobulbifer ophiurae gen. nov., sp. Nov., isolate from tissue of brittle star Ophioplocus japonicus.</title>
        <authorList>
            <person name="Kawano K."/>
            <person name="Sawayama S."/>
            <person name="Nakagawa S."/>
        </authorList>
    </citation>
    <scope>NUCLEOTIDE SEQUENCE [LARGE SCALE GENOMIC DNA]</scope>
    <source>
        <strain evidence="6 7">NKW57</strain>
    </source>
</reference>
<dbReference type="GO" id="GO:0016301">
    <property type="term" value="F:kinase activity"/>
    <property type="evidence" value="ECO:0007669"/>
    <property type="project" value="UniProtKB-KW"/>
</dbReference>
<comment type="caution">
    <text evidence="6">The sequence shown here is derived from an EMBL/GenBank/DDBJ whole genome shotgun (WGS) entry which is preliminary data.</text>
</comment>
<organism evidence="6 7">
    <name type="scientific">Biformimicrobium ophioploci</name>
    <dbReference type="NCBI Taxonomy" id="3036711"/>
    <lineage>
        <taxon>Bacteria</taxon>
        <taxon>Pseudomonadati</taxon>
        <taxon>Pseudomonadota</taxon>
        <taxon>Gammaproteobacteria</taxon>
        <taxon>Cellvibrionales</taxon>
        <taxon>Microbulbiferaceae</taxon>
        <taxon>Biformimicrobium</taxon>
    </lineage>
</organism>
<feature type="domain" description="Carbohydrate kinase FGGY N-terminal" evidence="4">
    <location>
        <begin position="6"/>
        <end position="253"/>
    </location>
</feature>
<evidence type="ECO:0000313" key="6">
    <source>
        <dbReference type="EMBL" id="GMG87924.1"/>
    </source>
</evidence>
<name>A0ABQ6M0N7_9GAMM</name>
<dbReference type="Gene3D" id="3.30.420.40">
    <property type="match status" value="2"/>
</dbReference>
<accession>A0ABQ6M0N7</accession>
<proteinExistence type="inferred from homology"/>
<protein>
    <submittedName>
        <fullName evidence="6">FGGY-family carbohydrate kinase</fullName>
    </submittedName>
</protein>
<evidence type="ECO:0000313" key="7">
    <source>
        <dbReference type="Proteomes" id="UP001224392"/>
    </source>
</evidence>
<keyword evidence="3 6" id="KW-0418">Kinase</keyword>
<feature type="domain" description="Carbohydrate kinase FGGY C-terminal" evidence="5">
    <location>
        <begin position="263"/>
        <end position="455"/>
    </location>
</feature>
<dbReference type="Pfam" id="PF02782">
    <property type="entry name" value="FGGY_C"/>
    <property type="match status" value="1"/>
</dbReference>
<dbReference type="InterPro" id="IPR018485">
    <property type="entry name" value="FGGY_C"/>
</dbReference>
<dbReference type="PIRSF" id="PIRSF000538">
    <property type="entry name" value="GlpK"/>
    <property type="match status" value="1"/>
</dbReference>
<keyword evidence="2" id="KW-0808">Transferase</keyword>
<evidence type="ECO:0000259" key="5">
    <source>
        <dbReference type="Pfam" id="PF02782"/>
    </source>
</evidence>
<gene>
    <name evidence="6" type="ORF">MNKW57_22450</name>
</gene>